<dbReference type="Pfam" id="PF13515">
    <property type="entry name" value="FUSC_2"/>
    <property type="match status" value="1"/>
</dbReference>
<feature type="transmembrane region" description="Helical" evidence="5">
    <location>
        <begin position="74"/>
        <end position="97"/>
    </location>
</feature>
<dbReference type="InterPro" id="IPR049453">
    <property type="entry name" value="Memb_transporter_dom"/>
</dbReference>
<feature type="transmembrane region" description="Helical" evidence="5">
    <location>
        <begin position="103"/>
        <end position="136"/>
    </location>
</feature>
<evidence type="ECO:0000256" key="2">
    <source>
        <dbReference type="ARBA" id="ARBA00022692"/>
    </source>
</evidence>
<keyword evidence="8" id="KW-1185">Reference proteome</keyword>
<comment type="subcellular location">
    <subcellularLocation>
        <location evidence="1">Membrane</location>
        <topology evidence="1">Multi-pass membrane protein</topology>
    </subcellularLocation>
</comment>
<proteinExistence type="predicted"/>
<evidence type="ECO:0000256" key="3">
    <source>
        <dbReference type="ARBA" id="ARBA00022989"/>
    </source>
</evidence>
<comment type="caution">
    <text evidence="7">The sequence shown here is derived from an EMBL/GenBank/DDBJ whole genome shotgun (WGS) entry which is preliminary data.</text>
</comment>
<evidence type="ECO:0000256" key="5">
    <source>
        <dbReference type="SAM" id="Phobius"/>
    </source>
</evidence>
<feature type="transmembrane region" description="Helical" evidence="5">
    <location>
        <begin position="22"/>
        <end position="43"/>
    </location>
</feature>
<sequence length="378" mass="40353">MPDLAQLAETSRRTFHDRRCRARANLLVAVQGGLAAGLAWWFAADVLHHYRPFFAPISSLIVIGTLVGQRVRRALELVLGVAVGIALGDVLILFIGVGPIQIAVVVILAIIAVVFLGGGALMISQAASSAVLVATLAPPSTGIYFSRFFDALIGGLAGLAVVTILLPLNPLRAVARAADPALRTLSGALMRVHEALGQRQSAWALDALDDLRAGEATQAQFRDILPVGRETVTLAPVRWRSRGELSQYVDAAVHIDRVWRNARVMARRVAYLIEDGEYAPPELVGAVRELAEGVTALRRDLAAGVEPLETRERALTAVRHAGEAYVQVLDLSGNAVVATVRNASTDLLQAAGVGYKEADGLIRRAAPVTRLPRRPVPS</sequence>
<keyword evidence="3 5" id="KW-1133">Transmembrane helix</keyword>
<feature type="transmembrane region" description="Helical" evidence="5">
    <location>
        <begin position="148"/>
        <end position="168"/>
    </location>
</feature>
<evidence type="ECO:0000256" key="4">
    <source>
        <dbReference type="ARBA" id="ARBA00023136"/>
    </source>
</evidence>
<keyword evidence="2 5" id="KW-0812">Transmembrane</keyword>
<evidence type="ECO:0000259" key="6">
    <source>
        <dbReference type="Pfam" id="PF13515"/>
    </source>
</evidence>
<accession>A0ABN2M8I5</accession>
<feature type="domain" description="Integral membrane bound transporter" evidence="6">
    <location>
        <begin position="40"/>
        <end position="161"/>
    </location>
</feature>
<protein>
    <submittedName>
        <fullName evidence="7">Aromatic acid exporter family protein</fullName>
    </submittedName>
</protein>
<organism evidence="7 8">
    <name type="scientific">Luedemannella flava</name>
    <dbReference type="NCBI Taxonomy" id="349316"/>
    <lineage>
        <taxon>Bacteria</taxon>
        <taxon>Bacillati</taxon>
        <taxon>Actinomycetota</taxon>
        <taxon>Actinomycetes</taxon>
        <taxon>Micromonosporales</taxon>
        <taxon>Micromonosporaceae</taxon>
        <taxon>Luedemannella</taxon>
    </lineage>
</organism>
<evidence type="ECO:0000256" key="1">
    <source>
        <dbReference type="ARBA" id="ARBA00004141"/>
    </source>
</evidence>
<feature type="transmembrane region" description="Helical" evidence="5">
    <location>
        <begin position="49"/>
        <end position="67"/>
    </location>
</feature>
<evidence type="ECO:0000313" key="8">
    <source>
        <dbReference type="Proteomes" id="UP001500218"/>
    </source>
</evidence>
<keyword evidence="4 5" id="KW-0472">Membrane</keyword>
<evidence type="ECO:0000313" key="7">
    <source>
        <dbReference type="EMBL" id="GAA1812143.1"/>
    </source>
</evidence>
<gene>
    <name evidence="7" type="ORF">GCM10009682_36860</name>
</gene>
<reference evidence="7 8" key="1">
    <citation type="journal article" date="2019" name="Int. J. Syst. Evol. Microbiol.">
        <title>The Global Catalogue of Microorganisms (GCM) 10K type strain sequencing project: providing services to taxonomists for standard genome sequencing and annotation.</title>
        <authorList>
            <consortium name="The Broad Institute Genomics Platform"/>
            <consortium name="The Broad Institute Genome Sequencing Center for Infectious Disease"/>
            <person name="Wu L."/>
            <person name="Ma J."/>
        </authorList>
    </citation>
    <scope>NUCLEOTIDE SEQUENCE [LARGE SCALE GENOMIC DNA]</scope>
    <source>
        <strain evidence="7 8">JCM 13250</strain>
    </source>
</reference>
<dbReference type="Proteomes" id="UP001500218">
    <property type="component" value="Unassembled WGS sequence"/>
</dbReference>
<name>A0ABN2M8I5_9ACTN</name>
<dbReference type="RefSeq" id="WP_344133360.1">
    <property type="nucleotide sequence ID" value="NZ_BAAALT010000111.1"/>
</dbReference>
<dbReference type="EMBL" id="BAAALT010000111">
    <property type="protein sequence ID" value="GAA1812143.1"/>
    <property type="molecule type" value="Genomic_DNA"/>
</dbReference>